<comment type="caution">
    <text evidence="5">The sequence shown here is derived from an EMBL/GenBank/DDBJ whole genome shotgun (WGS) entry which is preliminary data.</text>
</comment>
<organism evidence="5 6">
    <name type="scientific">Pelistega suis</name>
    <dbReference type="NCBI Taxonomy" id="1631957"/>
    <lineage>
        <taxon>Bacteria</taxon>
        <taxon>Pseudomonadati</taxon>
        <taxon>Pseudomonadota</taxon>
        <taxon>Betaproteobacteria</taxon>
        <taxon>Burkholderiales</taxon>
        <taxon>Alcaligenaceae</taxon>
        <taxon>Pelistega</taxon>
    </lineage>
</organism>
<dbReference type="Pfam" id="PF00496">
    <property type="entry name" value="SBP_bac_5"/>
    <property type="match status" value="1"/>
</dbReference>
<dbReference type="GO" id="GO:0030288">
    <property type="term" value="C:outer membrane-bounded periplasmic space"/>
    <property type="evidence" value="ECO:0007669"/>
    <property type="project" value="UniProtKB-ARBA"/>
</dbReference>
<evidence type="ECO:0000313" key="5">
    <source>
        <dbReference type="EMBL" id="NOL50606.1"/>
    </source>
</evidence>
<sequence>MLVTNCNNQVIKTFKANKVFRQVLNFGFGISILGAGLAFQNVWANPPKTPTGLAVIGLSQEPTVLHPLLSAIEVDHGVWWNLYDPLWAVDAEGNFFPKLAEEVPTVENGGISADGLTWHIKLRKDVVWHDGEPFTAHDVAYTLNLIKQPNFNTRTRQGHELIESIEVINDYEIKWTMKEVYAPYISQLSSTFIVPKHVLEKDADPNASSMSQKPIGTGPFKFDRRVSGDRIVLVANDKYYGEGPYLERLEFKYIPDMNGLYTQFRTGQIDVVGIQGVPHNFYDEIKNSKTVDVKLVPLASMEVVAVNHGHPILQDKAVRQALYHGMNRDAIVNLIYYGIPEKTESFLPKTSWAYAKDLPAQVYDLNKANQILEEAGWKKGQGGIREKDGRRLAFTISTTSGNELRAQTQQLIQQDWKNIGVELNINNMPAAVMWGDNWTKSKFESALVGVNLITGNDPDAMHRFGSKSIPAQGGAGSNVFQYKNPQADELLVKGRQTFNLEERKEIYRQLQHVLRDDLALLPLYQMVRVEGHKKGLSGFEPNVNVLSNAWNANTWYWNK</sequence>
<protein>
    <submittedName>
        <fullName evidence="5">Peptide ABC transporter substrate-binding protein</fullName>
    </submittedName>
</protein>
<dbReference type="SUPFAM" id="SSF53850">
    <property type="entry name" value="Periplasmic binding protein-like II"/>
    <property type="match status" value="1"/>
</dbReference>
<dbReference type="Gene3D" id="3.40.190.10">
    <property type="entry name" value="Periplasmic binding protein-like II"/>
    <property type="match status" value="1"/>
</dbReference>
<dbReference type="Gene3D" id="3.90.76.10">
    <property type="entry name" value="Dipeptide-binding Protein, Domain 1"/>
    <property type="match status" value="1"/>
</dbReference>
<feature type="domain" description="Solute-binding protein family 5" evidence="4">
    <location>
        <begin position="97"/>
        <end position="468"/>
    </location>
</feature>
<dbReference type="GO" id="GO:0015833">
    <property type="term" value="P:peptide transport"/>
    <property type="evidence" value="ECO:0007669"/>
    <property type="project" value="TreeGrafter"/>
</dbReference>
<evidence type="ECO:0000313" key="6">
    <source>
        <dbReference type="Proteomes" id="UP000537862"/>
    </source>
</evidence>
<dbReference type="PIRSF" id="PIRSF002741">
    <property type="entry name" value="MppA"/>
    <property type="match status" value="1"/>
</dbReference>
<dbReference type="AlphaFoldDB" id="A0A849P0T0"/>
<dbReference type="EMBL" id="JABGBN010000001">
    <property type="protein sequence ID" value="NOL50606.1"/>
    <property type="molecule type" value="Genomic_DNA"/>
</dbReference>
<dbReference type="Gene3D" id="3.10.105.10">
    <property type="entry name" value="Dipeptide-binding Protein, Domain 3"/>
    <property type="match status" value="1"/>
</dbReference>
<gene>
    <name evidence="5" type="ORF">HKX39_00250</name>
</gene>
<dbReference type="Proteomes" id="UP000537862">
    <property type="component" value="Unassembled WGS sequence"/>
</dbReference>
<keyword evidence="3" id="KW-0472">Membrane</keyword>
<dbReference type="InterPro" id="IPR000914">
    <property type="entry name" value="SBP_5_dom"/>
</dbReference>
<reference evidence="5 6" key="1">
    <citation type="submission" date="2020-05" db="EMBL/GenBank/DDBJ databases">
        <authorList>
            <person name="Niu N."/>
        </authorList>
    </citation>
    <scope>NUCLEOTIDE SEQUENCE [LARGE SCALE GENOMIC DNA]</scope>
    <source>
        <strain evidence="5 6">3340-03</strain>
    </source>
</reference>
<keyword evidence="6" id="KW-1185">Reference proteome</keyword>
<dbReference type="InterPro" id="IPR039424">
    <property type="entry name" value="SBP_5"/>
</dbReference>
<dbReference type="InterPro" id="IPR030678">
    <property type="entry name" value="Peptide/Ni-bd"/>
</dbReference>
<keyword evidence="3" id="KW-0812">Transmembrane</keyword>
<dbReference type="GO" id="GO:0043190">
    <property type="term" value="C:ATP-binding cassette (ABC) transporter complex"/>
    <property type="evidence" value="ECO:0007669"/>
    <property type="project" value="InterPro"/>
</dbReference>
<dbReference type="PANTHER" id="PTHR30290:SF38">
    <property type="entry name" value="D,D-DIPEPTIDE-BINDING PERIPLASMIC PROTEIN DDPA-RELATED"/>
    <property type="match status" value="1"/>
</dbReference>
<name>A0A849P0T0_9BURK</name>
<evidence type="ECO:0000256" key="3">
    <source>
        <dbReference type="SAM" id="Phobius"/>
    </source>
</evidence>
<dbReference type="GO" id="GO:1904680">
    <property type="term" value="F:peptide transmembrane transporter activity"/>
    <property type="evidence" value="ECO:0007669"/>
    <property type="project" value="TreeGrafter"/>
</dbReference>
<accession>A0A849P0T0</accession>
<proteinExistence type="inferred from homology"/>
<evidence type="ECO:0000256" key="1">
    <source>
        <dbReference type="ARBA" id="ARBA00005695"/>
    </source>
</evidence>
<comment type="similarity">
    <text evidence="1">Belongs to the bacterial solute-binding protein 5 family.</text>
</comment>
<evidence type="ECO:0000259" key="4">
    <source>
        <dbReference type="Pfam" id="PF00496"/>
    </source>
</evidence>
<keyword evidence="2" id="KW-0732">Signal</keyword>
<evidence type="ECO:0000256" key="2">
    <source>
        <dbReference type="ARBA" id="ARBA00022729"/>
    </source>
</evidence>
<dbReference type="CDD" id="cd08513">
    <property type="entry name" value="PBP2_thermophilic_Hb8_like"/>
    <property type="match status" value="1"/>
</dbReference>
<feature type="transmembrane region" description="Helical" evidence="3">
    <location>
        <begin position="23"/>
        <end position="43"/>
    </location>
</feature>
<keyword evidence="3" id="KW-1133">Transmembrane helix</keyword>
<dbReference type="RefSeq" id="WP_171679315.1">
    <property type="nucleotide sequence ID" value="NZ_JABGBN010000001.1"/>
</dbReference>
<dbReference type="PANTHER" id="PTHR30290">
    <property type="entry name" value="PERIPLASMIC BINDING COMPONENT OF ABC TRANSPORTER"/>
    <property type="match status" value="1"/>
</dbReference>